<dbReference type="GO" id="GO:0000776">
    <property type="term" value="C:kinetochore"/>
    <property type="evidence" value="ECO:0007669"/>
    <property type="project" value="Ensembl"/>
</dbReference>
<reference evidence="8" key="3">
    <citation type="submission" date="2018-12" db="EMBL/GenBank/DDBJ databases">
        <title>G10K-VGP greater horseshoe bat female genome, primary haplotype.</title>
        <authorList>
            <person name="Teeling E."/>
            <person name="Myers G."/>
            <person name="Vernes S."/>
            <person name="Pippel M."/>
            <person name="Winkler S."/>
            <person name="Fedrigo O."/>
            <person name="Rhie A."/>
            <person name="Koren S."/>
            <person name="Phillippy A."/>
            <person name="Lewin H."/>
            <person name="Damas J."/>
            <person name="Howe K."/>
            <person name="Mountcastle J."/>
            <person name="Jarvis E.D."/>
        </authorList>
    </citation>
    <scope>NUCLEOTIDE SEQUENCE [LARGE SCALE GENOMIC DNA]</scope>
</reference>
<dbReference type="InterPro" id="IPR022102">
    <property type="entry name" value="HJURP_C"/>
</dbReference>
<dbReference type="Proteomes" id="UP000472240">
    <property type="component" value="Chromosome 8"/>
</dbReference>
<dbReference type="GO" id="GO:0043254">
    <property type="term" value="P:regulation of protein-containing complex assembly"/>
    <property type="evidence" value="ECO:0007669"/>
    <property type="project" value="Ensembl"/>
</dbReference>
<comment type="subcellular location">
    <subcellularLocation>
        <location evidence="1">Nucleus</location>
    </subcellularLocation>
</comment>
<proteinExistence type="predicted"/>
<dbReference type="GO" id="GO:0003677">
    <property type="term" value="F:DNA binding"/>
    <property type="evidence" value="ECO:0007669"/>
    <property type="project" value="UniProtKB-KW"/>
</dbReference>
<accession>A0A671E3P9</accession>
<dbReference type="Pfam" id="PF12346">
    <property type="entry name" value="HJURP_mid"/>
    <property type="match status" value="1"/>
</dbReference>
<feature type="region of interest" description="Disordered" evidence="4">
    <location>
        <begin position="649"/>
        <end position="696"/>
    </location>
</feature>
<keyword evidence="2" id="KW-0238">DNA-binding</keyword>
<dbReference type="GO" id="GO:0007059">
    <property type="term" value="P:chromosome segregation"/>
    <property type="evidence" value="ECO:0007669"/>
    <property type="project" value="Ensembl"/>
</dbReference>
<feature type="compositionally biased region" description="Basic and acidic residues" evidence="4">
    <location>
        <begin position="668"/>
        <end position="687"/>
    </location>
</feature>
<feature type="domain" description="Holliday junction regulator protein family C-terminal" evidence="6">
    <location>
        <begin position="537"/>
        <end position="595"/>
    </location>
</feature>
<organism evidence="7 8">
    <name type="scientific">Rhinolophus ferrumequinum</name>
    <name type="common">Greater horseshoe bat</name>
    <dbReference type="NCBI Taxonomy" id="59479"/>
    <lineage>
        <taxon>Eukaryota</taxon>
        <taxon>Metazoa</taxon>
        <taxon>Chordata</taxon>
        <taxon>Craniata</taxon>
        <taxon>Vertebrata</taxon>
        <taxon>Euteleostomi</taxon>
        <taxon>Mammalia</taxon>
        <taxon>Eutheria</taxon>
        <taxon>Laurasiatheria</taxon>
        <taxon>Chiroptera</taxon>
        <taxon>Yinpterochiroptera</taxon>
        <taxon>Rhinolophoidea</taxon>
        <taxon>Rhinolophidae</taxon>
        <taxon>Rhinolophinae</taxon>
        <taxon>Rhinolophus</taxon>
    </lineage>
</organism>
<dbReference type="PANTHER" id="PTHR15992">
    <property type="entry name" value="HOLLIDAY JUNCTION RECOGNITION PROTEIN"/>
    <property type="match status" value="1"/>
</dbReference>
<dbReference type="GO" id="GO:0042393">
    <property type="term" value="F:histone binding"/>
    <property type="evidence" value="ECO:0007669"/>
    <property type="project" value="Ensembl"/>
</dbReference>
<evidence type="ECO:0000259" key="5">
    <source>
        <dbReference type="Pfam" id="PF12346"/>
    </source>
</evidence>
<reference evidence="7 8" key="1">
    <citation type="journal article" date="2015" name="Annu Rev Anim Biosci">
        <title>The Genome 10K Project: a way forward.</title>
        <authorList>
            <person name="Koepfli K.P."/>
            <person name="Paten B."/>
            <person name="O'Brien S.J."/>
            <person name="Koepfli K.P."/>
            <person name="Paten B."/>
            <person name="Antunes A."/>
            <person name="Belov K."/>
            <person name="Bustamante C."/>
            <person name="Castoe T.A."/>
            <person name="Clawson H."/>
            <person name="Crawford A.J."/>
            <person name="Diekhans M."/>
            <person name="Distel D."/>
            <person name="Durbin R."/>
            <person name="Earl D."/>
            <person name="Fujita M.K."/>
            <person name="Gamble T."/>
            <person name="Georges A."/>
            <person name="Gemmell N."/>
            <person name="Gilbert M.T."/>
            <person name="Graves J.M."/>
            <person name="Green R.E."/>
            <person name="Hickey G."/>
            <person name="Jarvis E.D."/>
            <person name="Johnson W."/>
            <person name="Komissarov A."/>
            <person name="Korf I."/>
            <person name="Kuhn R."/>
            <person name="Larkin D.M."/>
            <person name="Lewin H."/>
            <person name="Lopez J.V."/>
            <person name="Ma J."/>
            <person name="Marques-Bonet T."/>
            <person name="Miller W."/>
            <person name="Murphy R."/>
            <person name="Pevzner P."/>
            <person name="Shapiro B."/>
            <person name="Steiner C."/>
            <person name="Tamazian G."/>
            <person name="Venkatesh B."/>
            <person name="Wang J."/>
            <person name="Wayne R."/>
            <person name="Wiley E."/>
            <person name="Yang H."/>
            <person name="Zhang G."/>
            <person name="Haussler D."/>
            <person name="Ryder O."/>
            <person name="O'Brien S.J."/>
        </authorList>
    </citation>
    <scope>NUCLEOTIDE SEQUENCE</scope>
</reference>
<dbReference type="GO" id="GO:0005654">
    <property type="term" value="C:nucleoplasm"/>
    <property type="evidence" value="ECO:0007669"/>
    <property type="project" value="Ensembl"/>
</dbReference>
<keyword evidence="3" id="KW-0539">Nucleus</keyword>
<evidence type="ECO:0000313" key="7">
    <source>
        <dbReference type="Ensembl" id="ENSRFEP00010006258.1"/>
    </source>
</evidence>
<dbReference type="PANTHER" id="PTHR15992:SF5">
    <property type="entry name" value="HOLLIDAY JUNCTION RECOGNITION PROTEIN"/>
    <property type="match status" value="1"/>
</dbReference>
<dbReference type="Gene3D" id="6.10.250.2320">
    <property type="match status" value="1"/>
</dbReference>
<dbReference type="FunCoup" id="A0A671E3P9">
    <property type="interactions" value="289"/>
</dbReference>
<feature type="region of interest" description="Disordered" evidence="4">
    <location>
        <begin position="570"/>
        <end position="592"/>
    </location>
</feature>
<evidence type="ECO:0000256" key="3">
    <source>
        <dbReference type="ARBA" id="ARBA00023242"/>
    </source>
</evidence>
<dbReference type="OMA" id="SFIAHSW"/>
<dbReference type="GO" id="GO:0005829">
    <property type="term" value="C:cytosol"/>
    <property type="evidence" value="ECO:0007669"/>
    <property type="project" value="Ensembl"/>
</dbReference>
<gene>
    <name evidence="7" type="primary">HJURP</name>
</gene>
<sequence>MKDEVLGEDALLQKLRDSRRRFQRHMQQLLEKYNKPFEDAPLVQMSTLTYKTSTGWRVWGGKVLKKNKGQAQGSPVKAVDRKEGSVQATAGGHEPPAPCTQDLEADSDSSADATLYQEDLADGTLTPAVPWSPLKDELRRKYLTQLDILLQDEACSEYDGYGDGNDTRVSLAPSLASPPRPARGYCHSVSEESLGGPFPPAASSRPCSVDMAIVPRNDSVSFQDTSENSFLSSQSFVAADICTVTISDLYAGMLHSMSRLLSAKPSCVISTRTFSVQHWSSRRRHRWKSRMNRTSYRAGRYSQRSSRERLSPRSEPVKEVGVLRDCQNLQDASGHKAGLKVRKTFLEVNKPQIRTLDPSWKELKGTPQKLSSLTYVDSRTMHRLDQQNRLMTLKWLISPVKIVCRRRMLQGEGGNHYRELENQFDKLYQEYCLSPRKQPCLTSSSSRVHVYKGGSSPGGPWGLESHRLRRSFSKAKPKVLNEAFENLDQRAIEAGRCLARSNSFPSLSKTLPTPSPGRSELTADLFRGNNLGIFRKSVSLSKPVSVARIQPLGGVRDRYNEIKEKFNKLHQKCCQKSPPRTKPPLYTGASPDKASVELHNQDDVLGKLNPDSGFQRPQKLSPSPQRSVKRSLGSMTAVHPCAGFALTRSGPQPLVKRHRLSDPRGCGRRADSQRSSHTVGRADRRPGEVAGSSQPDWKKKKVSLFLECGCFSPRFFCTR</sequence>
<dbReference type="Ensembl" id="ENSRFET00010006862.1">
    <property type="protein sequence ID" value="ENSRFEP00010006258.1"/>
    <property type="gene ID" value="ENSRFEG00010004265.1"/>
</dbReference>
<dbReference type="Pfam" id="PF12347">
    <property type="entry name" value="HJURP_C"/>
    <property type="match status" value="2"/>
</dbReference>
<dbReference type="AlphaFoldDB" id="A0A671E3P9"/>
<feature type="domain" description="Holliday junction regulator protein family C-terminal" evidence="6">
    <location>
        <begin position="395"/>
        <end position="454"/>
    </location>
</feature>
<keyword evidence="8" id="KW-1185">Reference proteome</keyword>
<feature type="region of interest" description="Disordered" evidence="4">
    <location>
        <begin position="68"/>
        <end position="110"/>
    </location>
</feature>
<evidence type="ECO:0000256" key="2">
    <source>
        <dbReference type="ARBA" id="ARBA00023125"/>
    </source>
</evidence>
<evidence type="ECO:0000256" key="4">
    <source>
        <dbReference type="SAM" id="MobiDB-lite"/>
    </source>
</evidence>
<evidence type="ECO:0000259" key="6">
    <source>
        <dbReference type="Pfam" id="PF12347"/>
    </source>
</evidence>
<feature type="domain" description="Holliday junction recognition protein HJURP central" evidence="5">
    <location>
        <begin position="257"/>
        <end position="371"/>
    </location>
</feature>
<evidence type="ECO:0000313" key="8">
    <source>
        <dbReference type="Proteomes" id="UP000472240"/>
    </source>
</evidence>
<feature type="compositionally biased region" description="Basic and acidic residues" evidence="4">
    <location>
        <begin position="305"/>
        <end position="315"/>
    </location>
</feature>
<name>A0A671E3P9_RHIFE</name>
<dbReference type="GO" id="GO:0005730">
    <property type="term" value="C:nucleolus"/>
    <property type="evidence" value="ECO:0007669"/>
    <property type="project" value="Ensembl"/>
</dbReference>
<dbReference type="GeneTree" id="ENSGT00390000005575"/>
<dbReference type="InParanoid" id="A0A671E3P9"/>
<reference evidence="7" key="4">
    <citation type="submission" date="2025-08" db="UniProtKB">
        <authorList>
            <consortium name="Ensembl"/>
        </authorList>
    </citation>
    <scope>IDENTIFICATION</scope>
</reference>
<feature type="region of interest" description="Disordered" evidence="4">
    <location>
        <begin position="294"/>
        <end position="315"/>
    </location>
</feature>
<feature type="region of interest" description="Disordered" evidence="4">
    <location>
        <begin position="604"/>
        <end position="633"/>
    </location>
</feature>
<dbReference type="InterPro" id="IPR021052">
    <property type="entry name" value="HJURP_central_dom"/>
</dbReference>
<reference evidence="7 8" key="2">
    <citation type="journal article" date="2018" name="Annu Rev Anim Biosci">
        <title>Bat Biology, Genomes, and the Bat1K Project: To Generate Chromosome-Level Genomes for All Living Bat Species.</title>
        <authorList>
            <person name="Teeling E.C."/>
            <person name="Vernes S.C."/>
            <person name="Davalos L.M."/>
            <person name="Ray D.A."/>
            <person name="Gilbert M.T.P."/>
            <person name="Myers E."/>
        </authorList>
    </citation>
    <scope>NUCLEOTIDE SEQUENCE</scope>
</reference>
<dbReference type="GO" id="GO:0034080">
    <property type="term" value="P:CENP-A containing chromatin assembly"/>
    <property type="evidence" value="ECO:0007669"/>
    <property type="project" value="Ensembl"/>
</dbReference>
<evidence type="ECO:0000256" key="1">
    <source>
        <dbReference type="ARBA" id="ARBA00004123"/>
    </source>
</evidence>
<reference evidence="7" key="5">
    <citation type="submission" date="2025-09" db="UniProtKB">
        <authorList>
            <consortium name="Ensembl"/>
        </authorList>
    </citation>
    <scope>IDENTIFICATION</scope>
</reference>
<protein>
    <submittedName>
        <fullName evidence="7">Holliday junction recognition protein</fullName>
    </submittedName>
</protein>
<dbReference type="GO" id="GO:0042802">
    <property type="term" value="F:identical protein binding"/>
    <property type="evidence" value="ECO:0007669"/>
    <property type="project" value="Ensembl"/>
</dbReference>